<name>A0A6G0VQB3_APHCR</name>
<dbReference type="SUPFAM" id="SSF53756">
    <property type="entry name" value="UDP-Glycosyltransferase/glycogen phosphorylase"/>
    <property type="match status" value="1"/>
</dbReference>
<dbReference type="Pfam" id="PF00201">
    <property type="entry name" value="UDPGT"/>
    <property type="match status" value="1"/>
</dbReference>
<dbReference type="PANTHER" id="PTHR48043:SF159">
    <property type="entry name" value="EG:EG0003.4 PROTEIN-RELATED"/>
    <property type="match status" value="1"/>
</dbReference>
<dbReference type="AlphaFoldDB" id="A0A6G0VQB3"/>
<dbReference type="GO" id="GO:0008194">
    <property type="term" value="F:UDP-glycosyltransferase activity"/>
    <property type="evidence" value="ECO:0007669"/>
    <property type="project" value="InterPro"/>
</dbReference>
<comment type="similarity">
    <text evidence="1">Belongs to the UDP-glycosyltransferase family.</text>
</comment>
<comment type="caution">
    <text evidence="4">The sequence shown here is derived from an EMBL/GenBank/DDBJ whole genome shotgun (WGS) entry which is preliminary data.</text>
</comment>
<keyword evidence="2" id="KW-0328">Glycosyltransferase</keyword>
<dbReference type="InterPro" id="IPR002213">
    <property type="entry name" value="UDP_glucos_trans"/>
</dbReference>
<evidence type="ECO:0000256" key="3">
    <source>
        <dbReference type="ARBA" id="ARBA00022679"/>
    </source>
</evidence>
<keyword evidence="5" id="KW-1185">Reference proteome</keyword>
<protein>
    <submittedName>
        <fullName evidence="4">UDP-glucuronosyltransferase 1-1 isoform X2</fullName>
    </submittedName>
</protein>
<evidence type="ECO:0000256" key="1">
    <source>
        <dbReference type="ARBA" id="ARBA00009995"/>
    </source>
</evidence>
<keyword evidence="3 4" id="KW-0808">Transferase</keyword>
<evidence type="ECO:0000256" key="2">
    <source>
        <dbReference type="ARBA" id="ARBA00022676"/>
    </source>
</evidence>
<dbReference type="PANTHER" id="PTHR48043">
    <property type="entry name" value="EG:EG0003.4 PROTEIN-RELATED"/>
    <property type="match status" value="1"/>
</dbReference>
<proteinExistence type="inferred from homology"/>
<organism evidence="4 5">
    <name type="scientific">Aphis craccivora</name>
    <name type="common">Cowpea aphid</name>
    <dbReference type="NCBI Taxonomy" id="307492"/>
    <lineage>
        <taxon>Eukaryota</taxon>
        <taxon>Metazoa</taxon>
        <taxon>Ecdysozoa</taxon>
        <taxon>Arthropoda</taxon>
        <taxon>Hexapoda</taxon>
        <taxon>Insecta</taxon>
        <taxon>Pterygota</taxon>
        <taxon>Neoptera</taxon>
        <taxon>Paraneoptera</taxon>
        <taxon>Hemiptera</taxon>
        <taxon>Sternorrhyncha</taxon>
        <taxon>Aphidomorpha</taxon>
        <taxon>Aphidoidea</taxon>
        <taxon>Aphididae</taxon>
        <taxon>Aphidini</taxon>
        <taxon>Aphis</taxon>
        <taxon>Aphis</taxon>
    </lineage>
</organism>
<gene>
    <name evidence="4" type="ORF">FWK35_00037808</name>
</gene>
<sequence>MPLPLKSHFRGFQPLFEELSHRGHNVTVVSSFPLDRPINNYTDIGPFVNKERVRNVMELVHMNFVTSVQLKWKLGIQLSETVMSHENMKKFLQSSSNSFDLVMIETFCQEYAVAMGHKFNAPVINMAPAMLWVSVSKWLHVPSTFSYIPDICLQTAGDMDFVERLKNTVTGLMQSYVENYLYLPKMKEVMNKYITYEGWESRPPLEHMLRNVSLTLVNSNYAIGVARPYFQGVVEVGGMHLKPPKSLPEVSYNS</sequence>
<dbReference type="InterPro" id="IPR050271">
    <property type="entry name" value="UDP-glycosyltransferase"/>
</dbReference>
<dbReference type="Proteomes" id="UP000478052">
    <property type="component" value="Unassembled WGS sequence"/>
</dbReference>
<evidence type="ECO:0000313" key="5">
    <source>
        <dbReference type="Proteomes" id="UP000478052"/>
    </source>
</evidence>
<dbReference type="EMBL" id="VUJU01014451">
    <property type="protein sequence ID" value="KAF0702060.1"/>
    <property type="molecule type" value="Genomic_DNA"/>
</dbReference>
<evidence type="ECO:0000313" key="4">
    <source>
        <dbReference type="EMBL" id="KAF0702060.1"/>
    </source>
</evidence>
<accession>A0A6G0VQB3</accession>
<reference evidence="4 5" key="1">
    <citation type="submission" date="2019-08" db="EMBL/GenBank/DDBJ databases">
        <title>Whole genome of Aphis craccivora.</title>
        <authorList>
            <person name="Voronova N.V."/>
            <person name="Shulinski R.S."/>
            <person name="Bandarenka Y.V."/>
            <person name="Zhorov D.G."/>
            <person name="Warner D."/>
        </authorList>
    </citation>
    <scope>NUCLEOTIDE SEQUENCE [LARGE SCALE GENOMIC DNA]</scope>
    <source>
        <strain evidence="4">180601</strain>
        <tissue evidence="4">Whole Body</tissue>
    </source>
</reference>
<dbReference type="OrthoDB" id="5835829at2759"/>